<feature type="compositionally biased region" description="Basic and acidic residues" evidence="1">
    <location>
        <begin position="365"/>
        <end position="382"/>
    </location>
</feature>
<evidence type="ECO:0000313" key="4">
    <source>
        <dbReference type="Proteomes" id="UP000318288"/>
    </source>
</evidence>
<gene>
    <name evidence="3" type="primary">mshD</name>
    <name evidence="3" type="ORF">Poly51_46950</name>
</gene>
<dbReference type="PROSITE" id="PS51186">
    <property type="entry name" value="GNAT"/>
    <property type="match status" value="1"/>
</dbReference>
<dbReference type="RefSeq" id="WP_146460352.1">
    <property type="nucleotide sequence ID" value="NZ_SJPW01000006.1"/>
</dbReference>
<keyword evidence="4" id="KW-1185">Reference proteome</keyword>
<evidence type="ECO:0000259" key="2">
    <source>
        <dbReference type="PROSITE" id="PS51186"/>
    </source>
</evidence>
<dbReference type="GO" id="GO:0035447">
    <property type="term" value="F:mycothiol synthase activity"/>
    <property type="evidence" value="ECO:0007669"/>
    <property type="project" value="UniProtKB-EC"/>
</dbReference>
<sequence>MQSDAFQCQIEPALADQLQQWLPPLLSNLSLGRAQIAIDQLRSTLQSPTSGRIVVATARELDVSDGKSEADRLEAVEPDSDQNTPVAVAIAILPSDTLAETGISDAATMVHAGTLKGDSFAISDQIVRRLGDCLAAELARLGVSFVQWATDPRAGFENDRDAESTARWCRGFDLETIATLDYLSGPADGQARSELVKDATSPLEFSKLDFQDVSDSPIEASRPWQQLVELIQSTYAGTMDCPRLNEFRTVQQTLQGYRSAAAFDQRFWFTAIDRQTGEDAGCVILATHDKVVELVYMGLAPAARSRGFAAHLIAHAMDCAIAIGGDRLILAVDRDNTPAKRLYELAGMKPMMSEEVWCKSISKNAKPDQHRSHSETSHKRSS</sequence>
<name>A0A5C6EMC8_9BACT</name>
<evidence type="ECO:0000256" key="1">
    <source>
        <dbReference type="SAM" id="MobiDB-lite"/>
    </source>
</evidence>
<dbReference type="EC" id="2.3.1.189" evidence="3"/>
<comment type="caution">
    <text evidence="3">The sequence shown here is derived from an EMBL/GenBank/DDBJ whole genome shotgun (WGS) entry which is preliminary data.</text>
</comment>
<dbReference type="Gene3D" id="3.40.630.30">
    <property type="match status" value="1"/>
</dbReference>
<evidence type="ECO:0000313" key="3">
    <source>
        <dbReference type="EMBL" id="TWU48791.1"/>
    </source>
</evidence>
<dbReference type="SUPFAM" id="SSF55729">
    <property type="entry name" value="Acyl-CoA N-acyltransferases (Nat)"/>
    <property type="match status" value="1"/>
</dbReference>
<protein>
    <submittedName>
        <fullName evidence="3">Mycothiol acetyltransferase</fullName>
        <ecNumber evidence="3">2.3.1.189</ecNumber>
    </submittedName>
</protein>
<keyword evidence="3" id="KW-0012">Acyltransferase</keyword>
<dbReference type="Proteomes" id="UP000318288">
    <property type="component" value="Unassembled WGS sequence"/>
</dbReference>
<keyword evidence="3" id="KW-0808">Transferase</keyword>
<organism evidence="3 4">
    <name type="scientific">Rubripirellula tenax</name>
    <dbReference type="NCBI Taxonomy" id="2528015"/>
    <lineage>
        <taxon>Bacteria</taxon>
        <taxon>Pseudomonadati</taxon>
        <taxon>Planctomycetota</taxon>
        <taxon>Planctomycetia</taxon>
        <taxon>Pirellulales</taxon>
        <taxon>Pirellulaceae</taxon>
        <taxon>Rubripirellula</taxon>
    </lineage>
</organism>
<dbReference type="OrthoDB" id="214696at2"/>
<dbReference type="InterPro" id="IPR000182">
    <property type="entry name" value="GNAT_dom"/>
</dbReference>
<dbReference type="AlphaFoldDB" id="A0A5C6EMC8"/>
<proteinExistence type="predicted"/>
<reference evidence="3 4" key="1">
    <citation type="submission" date="2019-02" db="EMBL/GenBank/DDBJ databases">
        <title>Deep-cultivation of Planctomycetes and their phenomic and genomic characterization uncovers novel biology.</title>
        <authorList>
            <person name="Wiegand S."/>
            <person name="Jogler M."/>
            <person name="Boedeker C."/>
            <person name="Pinto D."/>
            <person name="Vollmers J."/>
            <person name="Rivas-Marin E."/>
            <person name="Kohn T."/>
            <person name="Peeters S.H."/>
            <person name="Heuer A."/>
            <person name="Rast P."/>
            <person name="Oberbeckmann S."/>
            <person name="Bunk B."/>
            <person name="Jeske O."/>
            <person name="Meyerdierks A."/>
            <person name="Storesund J.E."/>
            <person name="Kallscheuer N."/>
            <person name="Luecker S."/>
            <person name="Lage O.M."/>
            <person name="Pohl T."/>
            <person name="Merkel B.J."/>
            <person name="Hornburger P."/>
            <person name="Mueller R.-W."/>
            <person name="Bruemmer F."/>
            <person name="Labrenz M."/>
            <person name="Spormann A.M."/>
            <person name="Op Den Camp H."/>
            <person name="Overmann J."/>
            <person name="Amann R."/>
            <person name="Jetten M.S.M."/>
            <person name="Mascher T."/>
            <person name="Medema M.H."/>
            <person name="Devos D.P."/>
            <person name="Kaster A.-K."/>
            <person name="Ovreas L."/>
            <person name="Rohde M."/>
            <person name="Galperin M.Y."/>
            <person name="Jogler C."/>
        </authorList>
    </citation>
    <scope>NUCLEOTIDE SEQUENCE [LARGE SCALE GENOMIC DNA]</scope>
    <source>
        <strain evidence="3 4">Poly51</strain>
    </source>
</reference>
<dbReference type="InterPro" id="IPR016181">
    <property type="entry name" value="Acyl_CoA_acyltransferase"/>
</dbReference>
<accession>A0A5C6EMC8</accession>
<dbReference type="Pfam" id="PF00583">
    <property type="entry name" value="Acetyltransf_1"/>
    <property type="match status" value="1"/>
</dbReference>
<dbReference type="EMBL" id="SJPW01000006">
    <property type="protein sequence ID" value="TWU48791.1"/>
    <property type="molecule type" value="Genomic_DNA"/>
</dbReference>
<feature type="domain" description="N-acetyltransferase" evidence="2">
    <location>
        <begin position="228"/>
        <end position="366"/>
    </location>
</feature>
<feature type="region of interest" description="Disordered" evidence="1">
    <location>
        <begin position="362"/>
        <end position="382"/>
    </location>
</feature>